<sequence>MDHNFVDAARKLSAEYRDLNGSTFEILEEPPSALEFARIVHISRPVVIKGVDVPAMKLWDNDYLIKKMGDRLISIAVTPNGCADAITRAPDNRLYFVEPATDRMTMHELLSTLENRRKSSKRSKEIHYLQSQNGNLFSPNESCGEFEPLKYDVPEEIPWCSDALGQKPDAVNIWIGDEGSRTSLHSDPYENIYTVIRGTKHFLLIPPTDSWCLQERLYPHATYKRNSLSGRLEIIPSAGEGSQVRWSSITDPCQRGALPREVVPTHIALQAGETLYLPVGWWHYVWQSDLTIALNWWYDAELRGMSWVLLNFLRNPTSTILPVNTDT</sequence>
<evidence type="ECO:0000313" key="2">
    <source>
        <dbReference type="EMBL" id="KJA30272.1"/>
    </source>
</evidence>
<accession>A0A0D2LQ89</accession>
<proteinExistence type="predicted"/>
<dbReference type="SUPFAM" id="SSF51197">
    <property type="entry name" value="Clavaminate synthase-like"/>
    <property type="match status" value="1"/>
</dbReference>
<dbReference type="InterPro" id="IPR014710">
    <property type="entry name" value="RmlC-like_jellyroll"/>
</dbReference>
<dbReference type="Pfam" id="PF13621">
    <property type="entry name" value="Cupin_8"/>
    <property type="match status" value="1"/>
</dbReference>
<dbReference type="PROSITE" id="PS51184">
    <property type="entry name" value="JMJC"/>
    <property type="match status" value="1"/>
</dbReference>
<dbReference type="InterPro" id="IPR003347">
    <property type="entry name" value="JmjC_dom"/>
</dbReference>
<evidence type="ECO:0000313" key="3">
    <source>
        <dbReference type="Proteomes" id="UP000054270"/>
    </source>
</evidence>
<dbReference type="EMBL" id="KN817518">
    <property type="protein sequence ID" value="KJA30272.1"/>
    <property type="molecule type" value="Genomic_DNA"/>
</dbReference>
<name>A0A0D2LQ89_HYPSF</name>
<dbReference type="Proteomes" id="UP000054270">
    <property type="component" value="Unassembled WGS sequence"/>
</dbReference>
<dbReference type="OMA" id="YWHDMEF"/>
<dbReference type="Gene3D" id="2.60.120.10">
    <property type="entry name" value="Jelly Rolls"/>
    <property type="match status" value="1"/>
</dbReference>
<dbReference type="PANTHER" id="PTHR12461">
    <property type="entry name" value="HYPOXIA-INDUCIBLE FACTOR 1 ALPHA INHIBITOR-RELATED"/>
    <property type="match status" value="1"/>
</dbReference>
<gene>
    <name evidence="2" type="ORF">HYPSUDRAFT_32422</name>
</gene>
<dbReference type="OrthoDB" id="424465at2759"/>
<keyword evidence="3" id="KW-1185">Reference proteome</keyword>
<dbReference type="SMART" id="SM00558">
    <property type="entry name" value="JmjC"/>
    <property type="match status" value="1"/>
</dbReference>
<evidence type="ECO:0000259" key="1">
    <source>
        <dbReference type="PROSITE" id="PS51184"/>
    </source>
</evidence>
<protein>
    <recommendedName>
        <fullName evidence="1">JmjC domain-containing protein</fullName>
    </recommendedName>
</protein>
<feature type="domain" description="JmjC" evidence="1">
    <location>
        <begin position="127"/>
        <end position="313"/>
    </location>
</feature>
<reference evidence="3" key="1">
    <citation type="submission" date="2014-04" db="EMBL/GenBank/DDBJ databases">
        <title>Evolutionary Origins and Diversification of the Mycorrhizal Mutualists.</title>
        <authorList>
            <consortium name="DOE Joint Genome Institute"/>
            <consortium name="Mycorrhizal Genomics Consortium"/>
            <person name="Kohler A."/>
            <person name="Kuo A."/>
            <person name="Nagy L.G."/>
            <person name="Floudas D."/>
            <person name="Copeland A."/>
            <person name="Barry K.W."/>
            <person name="Cichocki N."/>
            <person name="Veneault-Fourrey C."/>
            <person name="LaButti K."/>
            <person name="Lindquist E.A."/>
            <person name="Lipzen A."/>
            <person name="Lundell T."/>
            <person name="Morin E."/>
            <person name="Murat C."/>
            <person name="Riley R."/>
            <person name="Ohm R."/>
            <person name="Sun H."/>
            <person name="Tunlid A."/>
            <person name="Henrissat B."/>
            <person name="Grigoriev I.V."/>
            <person name="Hibbett D.S."/>
            <person name="Martin F."/>
        </authorList>
    </citation>
    <scope>NUCLEOTIDE SEQUENCE [LARGE SCALE GENOMIC DNA]</scope>
    <source>
        <strain evidence="3">FD-334 SS-4</strain>
    </source>
</reference>
<dbReference type="InterPro" id="IPR041667">
    <property type="entry name" value="Cupin_8"/>
</dbReference>
<dbReference type="AlphaFoldDB" id="A0A0D2LQ89"/>
<dbReference type="STRING" id="945553.A0A0D2LQ89"/>
<organism evidence="2 3">
    <name type="scientific">Hypholoma sublateritium (strain FD-334 SS-4)</name>
    <dbReference type="NCBI Taxonomy" id="945553"/>
    <lineage>
        <taxon>Eukaryota</taxon>
        <taxon>Fungi</taxon>
        <taxon>Dikarya</taxon>
        <taxon>Basidiomycota</taxon>
        <taxon>Agaricomycotina</taxon>
        <taxon>Agaricomycetes</taxon>
        <taxon>Agaricomycetidae</taxon>
        <taxon>Agaricales</taxon>
        <taxon>Agaricineae</taxon>
        <taxon>Strophariaceae</taxon>
        <taxon>Hypholoma</taxon>
    </lineage>
</organism>
<dbReference type="PANTHER" id="PTHR12461:SF99">
    <property type="entry name" value="BIFUNCTIONAL PEPTIDASE AND (3S)-LYSYL HYDROXYLASE JMJD7"/>
    <property type="match status" value="1"/>
</dbReference>